<dbReference type="GO" id="GO:0005615">
    <property type="term" value="C:extracellular space"/>
    <property type="evidence" value="ECO:0007669"/>
    <property type="project" value="TreeGrafter"/>
</dbReference>
<evidence type="ECO:0000256" key="4">
    <source>
        <dbReference type="ARBA" id="ARBA00023157"/>
    </source>
</evidence>
<dbReference type="SUPFAM" id="SSF57610">
    <property type="entry name" value="Thyroglobulin type-1 domain"/>
    <property type="match status" value="1"/>
</dbReference>
<dbReference type="EMBL" id="HQ006055">
    <property type="protein sequence ID" value="ADV40345.1"/>
    <property type="molecule type" value="mRNA"/>
</dbReference>
<accession>E7D1V1</accession>
<dbReference type="InterPro" id="IPR051950">
    <property type="entry name" value="Dev_reg/Prot_inhib"/>
</dbReference>
<dbReference type="AlphaFoldDB" id="E7D1V1"/>
<feature type="domain" description="Thyroglobulin type-1" evidence="7">
    <location>
        <begin position="32"/>
        <end position="91"/>
    </location>
</feature>
<dbReference type="Pfam" id="PF00086">
    <property type="entry name" value="Thyroglobulin_1"/>
    <property type="match status" value="1"/>
</dbReference>
<protein>
    <recommendedName>
        <fullName evidence="7">Thyroglobulin type-1 domain-containing protein</fullName>
    </recommendedName>
</protein>
<dbReference type="InterPro" id="IPR036857">
    <property type="entry name" value="Thyroglobulin_1_sf"/>
</dbReference>
<reference evidence="8" key="2">
    <citation type="submission" date="2011-01" db="EMBL/GenBank/DDBJ databases">
        <title>Identification of Proteins Involved in Black Widow Spider Wrapping Silk Fibers.</title>
        <authorList>
            <person name="Nguyen A."/>
            <person name="Verduzco A."/>
            <person name="Vierra C."/>
        </authorList>
    </citation>
    <scope>NUCLEOTIDE SEQUENCE</scope>
</reference>
<name>E7D1V1_LATHE</name>
<evidence type="ECO:0000256" key="1">
    <source>
        <dbReference type="ARBA" id="ARBA00004613"/>
    </source>
</evidence>
<feature type="non-terminal residue" evidence="8">
    <location>
        <position position="1"/>
    </location>
</feature>
<dbReference type="PROSITE" id="PS51162">
    <property type="entry name" value="THYROGLOBULIN_1_2"/>
    <property type="match status" value="1"/>
</dbReference>
<proteinExistence type="evidence at transcript level"/>
<evidence type="ECO:0000259" key="7">
    <source>
        <dbReference type="PROSITE" id="PS51162"/>
    </source>
</evidence>
<keyword evidence="3" id="KW-0677">Repeat</keyword>
<keyword evidence="4" id="KW-1015">Disulfide bond</keyword>
<dbReference type="PANTHER" id="PTHR12352">
    <property type="entry name" value="SECRETED MODULAR CALCIUM-BINDING PROTEIN"/>
    <property type="match status" value="1"/>
</dbReference>
<evidence type="ECO:0000256" key="2">
    <source>
        <dbReference type="ARBA" id="ARBA00022525"/>
    </source>
</evidence>
<comment type="caution">
    <text evidence="5">Lacks conserved residue(s) required for the propagation of feature annotation.</text>
</comment>
<evidence type="ECO:0000313" key="8">
    <source>
        <dbReference type="EMBL" id="ADV40345.1"/>
    </source>
</evidence>
<organism evidence="8">
    <name type="scientific">Latrodectus hesperus</name>
    <name type="common">Western black widow spider</name>
    <dbReference type="NCBI Taxonomy" id="256737"/>
    <lineage>
        <taxon>Eukaryota</taxon>
        <taxon>Metazoa</taxon>
        <taxon>Ecdysozoa</taxon>
        <taxon>Arthropoda</taxon>
        <taxon>Chelicerata</taxon>
        <taxon>Arachnida</taxon>
        <taxon>Araneae</taxon>
        <taxon>Araneomorphae</taxon>
        <taxon>Entelegynae</taxon>
        <taxon>Araneoidea</taxon>
        <taxon>Theridiidae</taxon>
        <taxon>Latrodectus</taxon>
    </lineage>
</organism>
<evidence type="ECO:0000256" key="3">
    <source>
        <dbReference type="ARBA" id="ARBA00022737"/>
    </source>
</evidence>
<sequence length="96" mass="10682">GTRARKKNIIIINMRLLLVLAFCCLLVIAAGQSACRIQRKLVQQSGDKSAFLPRCTKDGKYAQIQCRQGFCWCAKSDGTQLTKSQKGKPDCSNQPY</sequence>
<keyword evidence="6" id="KW-0732">Signal</keyword>
<evidence type="ECO:0000256" key="6">
    <source>
        <dbReference type="SAM" id="SignalP"/>
    </source>
</evidence>
<keyword evidence="2" id="KW-0964">Secreted</keyword>
<dbReference type="Gene3D" id="4.10.800.10">
    <property type="entry name" value="Thyroglobulin type-1"/>
    <property type="match status" value="1"/>
</dbReference>
<dbReference type="SMART" id="SM00211">
    <property type="entry name" value="TY"/>
    <property type="match status" value="1"/>
</dbReference>
<dbReference type="CDD" id="cd00191">
    <property type="entry name" value="TY"/>
    <property type="match status" value="1"/>
</dbReference>
<evidence type="ECO:0000256" key="5">
    <source>
        <dbReference type="PROSITE-ProRule" id="PRU00500"/>
    </source>
</evidence>
<reference evidence="8" key="1">
    <citation type="submission" date="2010-07" db="EMBL/GenBank/DDBJ databases">
        <authorList>
            <person name="Pham L."/>
            <person name="Nguyen A."/>
            <person name="Verduzco A."/>
            <person name="Vierra C."/>
        </authorList>
    </citation>
    <scope>NUCLEOTIDE SEQUENCE</scope>
</reference>
<feature type="signal peptide" evidence="6">
    <location>
        <begin position="1"/>
        <end position="31"/>
    </location>
</feature>
<dbReference type="PANTHER" id="PTHR12352:SF3">
    <property type="entry name" value="NIDOGEN-2"/>
    <property type="match status" value="1"/>
</dbReference>
<dbReference type="PROSITE" id="PS00484">
    <property type="entry name" value="THYROGLOBULIN_1_1"/>
    <property type="match status" value="1"/>
</dbReference>
<dbReference type="InterPro" id="IPR000716">
    <property type="entry name" value="Thyroglobulin_1"/>
</dbReference>
<feature type="chain" id="PRO_5003216602" description="Thyroglobulin type-1 domain-containing protein" evidence="6">
    <location>
        <begin position="32"/>
        <end position="96"/>
    </location>
</feature>
<comment type="subcellular location">
    <subcellularLocation>
        <location evidence="1">Secreted</location>
    </subcellularLocation>
</comment>